<keyword evidence="3" id="KW-1185">Reference proteome</keyword>
<protein>
    <recommendedName>
        <fullName evidence="1">Alpha-glutamyl/putrescinyl thymine pyrophosphorylase clade 3 domain-containing protein</fullName>
    </recommendedName>
</protein>
<proteinExistence type="predicted"/>
<sequence length="294" mass="33817">MKFYKKDRLANDLVQKINDFSLNITALPGTHSPIQIDVLARQLVDSVNRVDYFRILEERTISPSRADPHNGLFDPIRAILYLKNHDYDEACWLTFLLVFTGENYHSKWKFTKLLYGNLKKNPIITWANINRNPTLITSWVNNYENSNEKIKFGNHRKYVSVNHIVDAFQTYMDWVNTNGGHSNLFRSNSLSAEDLFSNLYKTIPIFSFGRLAKFDYLSMLYKTGLADIKADNCYISGSTGPIKGARLLFGNKSGKELDAVAINLADFLGVGYQEMEDALCNWQKLPDKYEYYTG</sequence>
<dbReference type="Proteomes" id="UP000325177">
    <property type="component" value="Chromosome"/>
</dbReference>
<evidence type="ECO:0000259" key="1">
    <source>
        <dbReference type="Pfam" id="PF18746"/>
    </source>
</evidence>
<dbReference type="KEGG" id="asue:F2A31_14565"/>
<accession>A0A5P1UVU7</accession>
<evidence type="ECO:0000313" key="2">
    <source>
        <dbReference type="EMBL" id="QER40855.1"/>
    </source>
</evidence>
<dbReference type="Pfam" id="PF18746">
    <property type="entry name" value="aGPT-Pplase3"/>
    <property type="match status" value="1"/>
</dbReference>
<reference evidence="2 3" key="1">
    <citation type="submission" date="2019-09" db="EMBL/GenBank/DDBJ databases">
        <title>Acinetobacter sp. C16S1 isolated from saline soil.</title>
        <authorList>
            <person name="Xu L."/>
            <person name="Sun J.-Q."/>
        </authorList>
    </citation>
    <scope>NUCLEOTIDE SEQUENCE [LARGE SCALE GENOMIC DNA]</scope>
    <source>
        <strain evidence="2 3">C16S1</strain>
    </source>
</reference>
<evidence type="ECO:0000313" key="3">
    <source>
        <dbReference type="Proteomes" id="UP000325177"/>
    </source>
</evidence>
<dbReference type="InterPro" id="IPR041271">
    <property type="entry name" value="AGPT-Pplase3"/>
</dbReference>
<organism evidence="2 3">
    <name type="scientific">Acinetobacter suaedae</name>
    <dbReference type="NCBI Taxonomy" id="2609668"/>
    <lineage>
        <taxon>Bacteria</taxon>
        <taxon>Pseudomonadati</taxon>
        <taxon>Pseudomonadota</taxon>
        <taxon>Gammaproteobacteria</taxon>
        <taxon>Moraxellales</taxon>
        <taxon>Moraxellaceae</taxon>
        <taxon>Acinetobacter</taxon>
    </lineage>
</organism>
<dbReference type="AlphaFoldDB" id="A0A5P1UVU7"/>
<gene>
    <name evidence="2" type="ORF">F2A31_14565</name>
</gene>
<name>A0A5P1UVU7_9GAMM</name>
<dbReference type="RefSeq" id="WP_150027220.1">
    <property type="nucleotide sequence ID" value="NZ_CP043909.1"/>
</dbReference>
<feature type="domain" description="Alpha-glutamyl/putrescinyl thymine pyrophosphorylase clade 3" evidence="1">
    <location>
        <begin position="35"/>
        <end position="294"/>
    </location>
</feature>
<dbReference type="EMBL" id="CP043909">
    <property type="protein sequence ID" value="QER40855.1"/>
    <property type="molecule type" value="Genomic_DNA"/>
</dbReference>